<keyword evidence="3" id="KW-1185">Reference proteome</keyword>
<evidence type="ECO:0000313" key="3">
    <source>
        <dbReference type="Proteomes" id="UP000314294"/>
    </source>
</evidence>
<name>A0A4Z2JA23_9TELE</name>
<gene>
    <name evidence="2" type="ORF">EYF80_002397</name>
</gene>
<dbReference type="Proteomes" id="UP000314294">
    <property type="component" value="Unassembled WGS sequence"/>
</dbReference>
<accession>A0A4Z2JA23</accession>
<sequence>MSFGCSSIGPAQTPHLQGSSSLGLTVSRRDRHRTTHKYAMQPYTHPPPAAPAPLGSQSSATKLRARHPAVARKLIPTPLPLARKNLTGSETNIPPMYIIHVCCPGGHVH</sequence>
<feature type="compositionally biased region" description="Polar residues" evidence="1">
    <location>
        <begin position="14"/>
        <end position="24"/>
    </location>
</feature>
<dbReference type="AlphaFoldDB" id="A0A4Z2JA23"/>
<evidence type="ECO:0000256" key="1">
    <source>
        <dbReference type="SAM" id="MobiDB-lite"/>
    </source>
</evidence>
<evidence type="ECO:0000313" key="2">
    <source>
        <dbReference type="EMBL" id="TNN87195.1"/>
    </source>
</evidence>
<feature type="region of interest" description="Disordered" evidence="1">
    <location>
        <begin position="1"/>
        <end position="71"/>
    </location>
</feature>
<reference evidence="2 3" key="1">
    <citation type="submission" date="2019-03" db="EMBL/GenBank/DDBJ databases">
        <title>First draft genome of Liparis tanakae, snailfish: a comprehensive survey of snailfish specific genes.</title>
        <authorList>
            <person name="Kim W."/>
            <person name="Song I."/>
            <person name="Jeong J.-H."/>
            <person name="Kim D."/>
            <person name="Kim S."/>
            <person name="Ryu S."/>
            <person name="Song J.Y."/>
            <person name="Lee S.K."/>
        </authorList>
    </citation>
    <scope>NUCLEOTIDE SEQUENCE [LARGE SCALE GENOMIC DNA]</scope>
    <source>
        <tissue evidence="2">Muscle</tissue>
    </source>
</reference>
<organism evidence="2 3">
    <name type="scientific">Liparis tanakae</name>
    <name type="common">Tanaka's snailfish</name>
    <dbReference type="NCBI Taxonomy" id="230148"/>
    <lineage>
        <taxon>Eukaryota</taxon>
        <taxon>Metazoa</taxon>
        <taxon>Chordata</taxon>
        <taxon>Craniata</taxon>
        <taxon>Vertebrata</taxon>
        <taxon>Euteleostomi</taxon>
        <taxon>Actinopterygii</taxon>
        <taxon>Neopterygii</taxon>
        <taxon>Teleostei</taxon>
        <taxon>Neoteleostei</taxon>
        <taxon>Acanthomorphata</taxon>
        <taxon>Eupercaria</taxon>
        <taxon>Perciformes</taxon>
        <taxon>Cottioidei</taxon>
        <taxon>Cottales</taxon>
        <taxon>Liparidae</taxon>
        <taxon>Liparis</taxon>
    </lineage>
</organism>
<protein>
    <submittedName>
        <fullName evidence="2">Uncharacterized protein</fullName>
    </submittedName>
</protein>
<proteinExistence type="predicted"/>
<dbReference type="EMBL" id="SRLO01000011">
    <property type="protein sequence ID" value="TNN87195.1"/>
    <property type="molecule type" value="Genomic_DNA"/>
</dbReference>
<comment type="caution">
    <text evidence="2">The sequence shown here is derived from an EMBL/GenBank/DDBJ whole genome shotgun (WGS) entry which is preliminary data.</text>
</comment>